<feature type="transmembrane region" description="Helical" evidence="1">
    <location>
        <begin position="124"/>
        <end position="147"/>
    </location>
</feature>
<dbReference type="PANTHER" id="PTHR43849">
    <property type="entry name" value="BLL3936 PROTEIN"/>
    <property type="match status" value="1"/>
</dbReference>
<feature type="transmembrane region" description="Helical" evidence="1">
    <location>
        <begin position="636"/>
        <end position="666"/>
    </location>
</feature>
<dbReference type="AlphaFoldDB" id="A0A3P3XNY2"/>
<feature type="transmembrane region" description="Helical" evidence="1">
    <location>
        <begin position="67"/>
        <end position="88"/>
    </location>
</feature>
<feature type="transmembrane region" description="Helical" evidence="1">
    <location>
        <begin position="100"/>
        <end position="117"/>
    </location>
</feature>
<feature type="transmembrane region" description="Helical" evidence="1">
    <location>
        <begin position="270"/>
        <end position="288"/>
    </location>
</feature>
<feature type="transmembrane region" description="Helical" evidence="1">
    <location>
        <begin position="294"/>
        <end position="314"/>
    </location>
</feature>
<feature type="transmembrane region" description="Helical" evidence="1">
    <location>
        <begin position="35"/>
        <end position="55"/>
    </location>
</feature>
<feature type="transmembrane region" description="Helical" evidence="1">
    <location>
        <begin position="602"/>
        <end position="624"/>
    </location>
</feature>
<evidence type="ECO:0000256" key="1">
    <source>
        <dbReference type="SAM" id="Phobius"/>
    </source>
</evidence>
<keyword evidence="1" id="KW-1133">Transmembrane helix</keyword>
<feature type="transmembrane region" description="Helical" evidence="1">
    <location>
        <begin position="570"/>
        <end position="590"/>
    </location>
</feature>
<feature type="transmembrane region" description="Helical" evidence="1">
    <location>
        <begin position="491"/>
        <end position="517"/>
    </location>
</feature>
<proteinExistence type="predicted"/>
<feature type="transmembrane region" description="Helical" evidence="1">
    <location>
        <begin position="335"/>
        <end position="353"/>
    </location>
</feature>
<name>A0A3P3XNY2_9SPIR</name>
<dbReference type="EMBL" id="FWDO01000004">
    <property type="protein sequence ID" value="SLM17992.1"/>
    <property type="molecule type" value="Genomic_DNA"/>
</dbReference>
<sequence>MRKFSGRLKTVIYIYVIAVGFFHLYTSVFGNFEAYLQRALHLSMILPLVFIWWPVSKKAPKDKVPFYDWILAALSVLPGTYIAANYWAISTRIVQVDPVTTAQLVLGILLVVLLLEATRRIVGLPLMIIASVFLIYMAFASKIPGLFQGISFSVPEIVEEVFLTDEGIFSSPLGVSATYVMIFLIFGGFLEKSGVGDFFMKFAQAFTGTQPGGPALIAVTSSCMFGSISGSAVANVYGTGTFTIPLMKRIGYPDYFAGAVEAVASTGGQIMPPVMGAGAFLMASFLGLPYRTVMIAAIVPALMYYGAVFLMVRLSAHKYGLKGLSQEELPSKREVLKQWYMVIPLAGLVYFLLAGFTPMRAAVFGIILAWLVSFFRPKSEDSERRKRSVITGTVISLLIAVAFVFPDIMEPISRSKIGLWGLVSAFVGVSFLNDGMRPKDVLDAIYNGVSGIPLVAIACAAAGIVLGSVALTGIGGKLVGFILGFAKDFRFLGLLLVMIMSIFLGMGLPTTGAYILASALGAPILVRMGIAPLAAHMFVFYFAVISNITPPVALACFAASSISGANPNKIGFQAVRLGFLAFVVPFAFCYDPGLLLQSTTMANILAIVTAVVSVLALGYFWVGYIKHPIPIWMRAILLAAGVLALAPQLLYVGIAAAAVAVCYILSATGKVKAPEKHLAL</sequence>
<gene>
    <name evidence="3" type="ORF">SPIRO4BDMA_40564</name>
</gene>
<dbReference type="InterPro" id="IPR011853">
    <property type="entry name" value="TRAP_DctM-Dct_fused"/>
</dbReference>
<feature type="transmembrane region" description="Helical" evidence="1">
    <location>
        <begin position="417"/>
        <end position="433"/>
    </location>
</feature>
<reference evidence="3" key="1">
    <citation type="submission" date="2017-02" db="EMBL/GenBank/DDBJ databases">
        <authorList>
            <person name="Regsiter A."/>
            <person name="William W."/>
        </authorList>
    </citation>
    <scope>NUCLEOTIDE SEQUENCE</scope>
    <source>
        <strain evidence="3">BdmA 4</strain>
    </source>
</reference>
<evidence type="ECO:0000313" key="3">
    <source>
        <dbReference type="EMBL" id="SLM17992.1"/>
    </source>
</evidence>
<feature type="transmembrane region" description="Helical" evidence="1">
    <location>
        <begin position="445"/>
        <end position="471"/>
    </location>
</feature>
<dbReference type="Pfam" id="PF06808">
    <property type="entry name" value="DctM"/>
    <property type="match status" value="1"/>
</dbReference>
<organism evidence="3">
    <name type="scientific">uncultured spirochete</name>
    <dbReference type="NCBI Taxonomy" id="156406"/>
    <lineage>
        <taxon>Bacteria</taxon>
        <taxon>Pseudomonadati</taxon>
        <taxon>Spirochaetota</taxon>
        <taxon>Spirochaetia</taxon>
        <taxon>Spirochaetales</taxon>
        <taxon>environmental samples</taxon>
    </lineage>
</organism>
<evidence type="ECO:0000259" key="2">
    <source>
        <dbReference type="Pfam" id="PF06808"/>
    </source>
</evidence>
<feature type="domain" description="TRAP C4-dicarboxylate transport system permease DctM subunit" evidence="2">
    <location>
        <begin position="110"/>
        <end position="378"/>
    </location>
</feature>
<protein>
    <submittedName>
        <fullName evidence="3">TRAP transporter, 4TM/12TM fusion protein</fullName>
    </submittedName>
</protein>
<accession>A0A3P3XNY2</accession>
<dbReference type="NCBIfam" id="TIGR02123">
    <property type="entry name" value="TRAP_fused"/>
    <property type="match status" value="1"/>
</dbReference>
<dbReference type="PANTHER" id="PTHR43849:SF2">
    <property type="entry name" value="BLL3936 PROTEIN"/>
    <property type="match status" value="1"/>
</dbReference>
<feature type="transmembrane region" description="Helical" evidence="1">
    <location>
        <begin position="167"/>
        <end position="190"/>
    </location>
</feature>
<dbReference type="InterPro" id="IPR010656">
    <property type="entry name" value="DctM"/>
</dbReference>
<keyword evidence="1" id="KW-0812">Transmembrane</keyword>
<feature type="transmembrane region" description="Helical" evidence="1">
    <location>
        <begin position="538"/>
        <end position="564"/>
    </location>
</feature>
<keyword evidence="1" id="KW-0472">Membrane</keyword>
<feature type="transmembrane region" description="Helical" evidence="1">
    <location>
        <begin position="12"/>
        <end position="29"/>
    </location>
</feature>
<feature type="transmembrane region" description="Helical" evidence="1">
    <location>
        <begin position="388"/>
        <end position="405"/>
    </location>
</feature>